<dbReference type="GeneID" id="10599781"/>
<keyword evidence="3" id="KW-0067">ATP-binding</keyword>
<evidence type="ECO:0000256" key="1">
    <source>
        <dbReference type="ARBA" id="ARBA00022448"/>
    </source>
</evidence>
<proteinExistence type="predicted"/>
<keyword evidence="6" id="KW-1185">Reference proteome</keyword>
<name>F4B5D7_ACIHW</name>
<dbReference type="AlphaFoldDB" id="F4B5D7"/>
<dbReference type="Gene3D" id="3.40.50.300">
    <property type="entry name" value="P-loop containing nucleotide triphosphate hydrolases"/>
    <property type="match status" value="1"/>
</dbReference>
<gene>
    <name evidence="5" type="ordered locus">Ahos_0340</name>
</gene>
<evidence type="ECO:0000259" key="4">
    <source>
        <dbReference type="PROSITE" id="PS50893"/>
    </source>
</evidence>
<dbReference type="EMBL" id="CP002535">
    <property type="protein sequence ID" value="AEE93231.1"/>
    <property type="molecule type" value="Genomic_DNA"/>
</dbReference>
<evidence type="ECO:0000256" key="3">
    <source>
        <dbReference type="ARBA" id="ARBA00022840"/>
    </source>
</evidence>
<dbReference type="InterPro" id="IPR017871">
    <property type="entry name" value="ABC_transporter-like_CS"/>
</dbReference>
<evidence type="ECO:0000256" key="2">
    <source>
        <dbReference type="ARBA" id="ARBA00022741"/>
    </source>
</evidence>
<dbReference type="Pfam" id="PF08352">
    <property type="entry name" value="oligo_HPY"/>
    <property type="match status" value="1"/>
</dbReference>
<evidence type="ECO:0000313" key="5">
    <source>
        <dbReference type="EMBL" id="AEE93231.1"/>
    </source>
</evidence>
<dbReference type="OrthoDB" id="18209at2157"/>
<sequence>MEIIRLDDLTVRFTQGSFNKRIIYALRDVSLSINENEAVTILGESGAGKTTLARVLLALEKPTSGKYLFMGRNVWKDRKARKLIRKEVQYIYQDPISALNPSKTIGSSLSYPIKKHLKLKGEALRSKIFELLNAVGLDESIVDRYPSQLSGGQLQRVNIARAISVNPKVLIADEPVTMLDASYRIGIIDLLADLKKKMNMTLVMITHDLAIAKYFDYKVGGSKSFVIYGGRLVEEGYVSDIIKSPLHPYTKFLVSSYIDINGNYNSLEFLKYKEGGISSQGCPFNERCPYVKDACIKEFPRYTSIDGRKVACYLYGG</sequence>
<dbReference type="GO" id="GO:0016887">
    <property type="term" value="F:ATP hydrolysis activity"/>
    <property type="evidence" value="ECO:0007669"/>
    <property type="project" value="InterPro"/>
</dbReference>
<dbReference type="PANTHER" id="PTHR43230">
    <property type="entry name" value="ABC-TYPE DIPEPTIDE/OLIGOPEPTIDE TRANSPORT SYSTEM, ATPASE COMPONENT"/>
    <property type="match status" value="1"/>
</dbReference>
<dbReference type="InterPro" id="IPR027417">
    <property type="entry name" value="P-loop_NTPase"/>
</dbReference>
<accession>F4B5D7</accession>
<dbReference type="HOGENOM" id="CLU_000604_1_23_2"/>
<evidence type="ECO:0000313" key="6">
    <source>
        <dbReference type="Proteomes" id="UP000008458"/>
    </source>
</evidence>
<dbReference type="PROSITE" id="PS00211">
    <property type="entry name" value="ABC_TRANSPORTER_1"/>
    <property type="match status" value="1"/>
</dbReference>
<dbReference type="SMART" id="SM00382">
    <property type="entry name" value="AAA"/>
    <property type="match status" value="1"/>
</dbReference>
<dbReference type="Pfam" id="PF00005">
    <property type="entry name" value="ABC_tran"/>
    <property type="match status" value="1"/>
</dbReference>
<protein>
    <submittedName>
        <fullName evidence="5">Oligopeptide/dipeptide ABC transporter, ATPase subunit</fullName>
    </submittedName>
</protein>
<dbReference type="KEGG" id="aho:Ahos_0340"/>
<dbReference type="PANTHER" id="PTHR43230:SF3">
    <property type="entry name" value="ABC-TYPE DIPEPTIDE_OLIGOPEPTIDE TRANSPORT SYSTEM, ATPASE COMPONENT"/>
    <property type="match status" value="1"/>
</dbReference>
<reference evidence="5 6" key="1">
    <citation type="journal article" date="2011" name="Extremophiles">
        <title>Genomic analysis of Acidianus hospitalis W1 a host for studying crenarchaeal virus and plasmid life cycles.</title>
        <authorList>
            <person name="You X.Y."/>
            <person name="Liu C."/>
            <person name="Wang S.Y."/>
            <person name="Jiang C.Y."/>
            <person name="Shah S.A."/>
            <person name="Prangishvili D."/>
            <person name="She Q."/>
            <person name="Liu S.J."/>
            <person name="Garrett R.A."/>
        </authorList>
    </citation>
    <scope>NUCLEOTIDE SEQUENCE [LARGE SCALE GENOMIC DNA]</scope>
    <source>
        <strain evidence="5 6">W1</strain>
    </source>
</reference>
<dbReference type="InterPro" id="IPR003439">
    <property type="entry name" value="ABC_transporter-like_ATP-bd"/>
</dbReference>
<dbReference type="GO" id="GO:0015833">
    <property type="term" value="P:peptide transport"/>
    <property type="evidence" value="ECO:0007669"/>
    <property type="project" value="InterPro"/>
</dbReference>
<keyword evidence="2" id="KW-0547">Nucleotide-binding</keyword>
<dbReference type="SUPFAM" id="SSF52540">
    <property type="entry name" value="P-loop containing nucleoside triphosphate hydrolases"/>
    <property type="match status" value="1"/>
</dbReference>
<organism evidence="5 6">
    <name type="scientific">Acidianus hospitalis (strain W1)</name>
    <dbReference type="NCBI Taxonomy" id="933801"/>
    <lineage>
        <taxon>Archaea</taxon>
        <taxon>Thermoproteota</taxon>
        <taxon>Thermoprotei</taxon>
        <taxon>Sulfolobales</taxon>
        <taxon>Sulfolobaceae</taxon>
        <taxon>Acidianus</taxon>
    </lineage>
</organism>
<keyword evidence="1" id="KW-0813">Transport</keyword>
<dbReference type="CDD" id="cd03257">
    <property type="entry name" value="ABC_NikE_OppD_transporters"/>
    <property type="match status" value="1"/>
</dbReference>
<dbReference type="GO" id="GO:0005524">
    <property type="term" value="F:ATP binding"/>
    <property type="evidence" value="ECO:0007669"/>
    <property type="project" value="UniProtKB-KW"/>
</dbReference>
<feature type="domain" description="ABC transporter" evidence="4">
    <location>
        <begin position="4"/>
        <end position="254"/>
    </location>
</feature>
<dbReference type="NCBIfam" id="TIGR01727">
    <property type="entry name" value="oligo_HPY"/>
    <property type="match status" value="1"/>
</dbReference>
<dbReference type="InterPro" id="IPR003593">
    <property type="entry name" value="AAA+_ATPase"/>
</dbReference>
<dbReference type="InterPro" id="IPR013563">
    <property type="entry name" value="Oligopep_ABC_C"/>
</dbReference>
<reference key="2">
    <citation type="journal article" date="2011" name="Extremophiles">
        <title>Genomic analyses of Acidianus hospitalis W1 a host for studying crenarchaeal virus and plasmid life cycles.</title>
        <authorList>
            <person name="You X.Y."/>
            <person name="Liu C."/>
            <person name="Wang S.Y."/>
            <person name="Jiang C.Y."/>
            <person name="Shah S.A."/>
            <person name="Prangishvili D."/>
            <person name="Liu S.J."/>
            <person name="Garrett R.A."/>
        </authorList>
    </citation>
    <scope>NUCLEOTIDE SEQUENCE</scope>
    <source>
        <strain>W1</strain>
    </source>
</reference>
<dbReference type="eggNOG" id="arCOG00184">
    <property type="taxonomic scope" value="Archaea"/>
</dbReference>
<dbReference type="PROSITE" id="PS50893">
    <property type="entry name" value="ABC_TRANSPORTER_2"/>
    <property type="match status" value="1"/>
</dbReference>
<dbReference type="STRING" id="933801.Ahos_0340"/>
<dbReference type="RefSeq" id="WP_013775147.1">
    <property type="nucleotide sequence ID" value="NC_015518.1"/>
</dbReference>
<dbReference type="Proteomes" id="UP000008458">
    <property type="component" value="Chromosome"/>
</dbReference>